<dbReference type="PANTHER" id="PTHR42693">
    <property type="entry name" value="ARYLSULFATASE FAMILY MEMBER"/>
    <property type="match status" value="1"/>
</dbReference>
<evidence type="ECO:0000256" key="1">
    <source>
        <dbReference type="ARBA" id="ARBA00008779"/>
    </source>
</evidence>
<evidence type="ECO:0000259" key="5">
    <source>
        <dbReference type="Pfam" id="PF00884"/>
    </source>
</evidence>
<organism evidence="6">
    <name type="scientific">marine metagenome</name>
    <dbReference type="NCBI Taxonomy" id="408172"/>
    <lineage>
        <taxon>unclassified sequences</taxon>
        <taxon>metagenomes</taxon>
        <taxon>ecological metagenomes</taxon>
    </lineage>
</organism>
<gene>
    <name evidence="6" type="ORF">METZ01_LOCUS161738</name>
</gene>
<dbReference type="GO" id="GO:0004065">
    <property type="term" value="F:arylsulfatase activity"/>
    <property type="evidence" value="ECO:0007669"/>
    <property type="project" value="TreeGrafter"/>
</dbReference>
<name>A0A382B5J7_9ZZZZ</name>
<keyword evidence="2" id="KW-0479">Metal-binding</keyword>
<dbReference type="InterPro" id="IPR024607">
    <property type="entry name" value="Sulfatase_CS"/>
</dbReference>
<dbReference type="Gene3D" id="3.40.720.10">
    <property type="entry name" value="Alkaline Phosphatase, subunit A"/>
    <property type="match status" value="1"/>
</dbReference>
<dbReference type="GO" id="GO:0046872">
    <property type="term" value="F:metal ion binding"/>
    <property type="evidence" value="ECO:0007669"/>
    <property type="project" value="UniProtKB-KW"/>
</dbReference>
<sequence>MSDDMGYSDLPKFGKSEIPTPNIDRLAKEGTLFTDAYVTAPICVASRMGLLTGQYQQRFGIYGNIYGEDKTRLFLNQTLLPAVFQDAGYRTAHVGKWHLSGNKRMQYQTAGPRERGFDESVAIRGGDSPFWKGTPVFRNGKQFPAPEYLTDYWGTEACAFIDRAHDQPFFLYLAYNAVHSPMHALDADRAKFPKVEDENRRIYDGMLLAMDRSIGRVLNRLDKHGIADNTIVVFLNDNGGGGSTGLYAAHSRNYANNKPLSGHKFDVLEGGVRVPMIIRWP</sequence>
<evidence type="ECO:0000256" key="2">
    <source>
        <dbReference type="ARBA" id="ARBA00022723"/>
    </source>
</evidence>
<protein>
    <recommendedName>
        <fullName evidence="5">Sulfatase N-terminal domain-containing protein</fullName>
    </recommendedName>
</protein>
<evidence type="ECO:0000313" key="6">
    <source>
        <dbReference type="EMBL" id="SVB08884.1"/>
    </source>
</evidence>
<feature type="non-terminal residue" evidence="6">
    <location>
        <position position="281"/>
    </location>
</feature>
<dbReference type="EMBL" id="UINC01028244">
    <property type="protein sequence ID" value="SVB08884.1"/>
    <property type="molecule type" value="Genomic_DNA"/>
</dbReference>
<dbReference type="AlphaFoldDB" id="A0A382B5J7"/>
<accession>A0A382B5J7</accession>
<keyword evidence="3" id="KW-0378">Hydrolase</keyword>
<dbReference type="PROSITE" id="PS00149">
    <property type="entry name" value="SULFATASE_2"/>
    <property type="match status" value="1"/>
</dbReference>
<evidence type="ECO:0000256" key="4">
    <source>
        <dbReference type="ARBA" id="ARBA00022837"/>
    </source>
</evidence>
<dbReference type="InterPro" id="IPR017850">
    <property type="entry name" value="Alkaline_phosphatase_core_sf"/>
</dbReference>
<comment type="similarity">
    <text evidence="1">Belongs to the sulfatase family.</text>
</comment>
<dbReference type="InterPro" id="IPR000917">
    <property type="entry name" value="Sulfatase_N"/>
</dbReference>
<feature type="domain" description="Sulfatase N-terminal" evidence="5">
    <location>
        <begin position="1"/>
        <end position="281"/>
    </location>
</feature>
<evidence type="ECO:0000256" key="3">
    <source>
        <dbReference type="ARBA" id="ARBA00022801"/>
    </source>
</evidence>
<dbReference type="PANTHER" id="PTHR42693:SF53">
    <property type="entry name" value="ENDO-4-O-SULFATASE"/>
    <property type="match status" value="1"/>
</dbReference>
<dbReference type="Pfam" id="PF00884">
    <property type="entry name" value="Sulfatase"/>
    <property type="match status" value="1"/>
</dbReference>
<dbReference type="SUPFAM" id="SSF53649">
    <property type="entry name" value="Alkaline phosphatase-like"/>
    <property type="match status" value="1"/>
</dbReference>
<reference evidence="6" key="1">
    <citation type="submission" date="2018-05" db="EMBL/GenBank/DDBJ databases">
        <authorList>
            <person name="Lanie J.A."/>
            <person name="Ng W.-L."/>
            <person name="Kazmierczak K.M."/>
            <person name="Andrzejewski T.M."/>
            <person name="Davidsen T.M."/>
            <person name="Wayne K.J."/>
            <person name="Tettelin H."/>
            <person name="Glass J.I."/>
            <person name="Rusch D."/>
            <person name="Podicherti R."/>
            <person name="Tsui H.-C.T."/>
            <person name="Winkler M.E."/>
        </authorList>
    </citation>
    <scope>NUCLEOTIDE SEQUENCE</scope>
</reference>
<keyword evidence="4" id="KW-0106">Calcium</keyword>
<dbReference type="InterPro" id="IPR050738">
    <property type="entry name" value="Sulfatase"/>
</dbReference>
<proteinExistence type="inferred from homology"/>